<dbReference type="AlphaFoldDB" id="A0AA96V8T5"/>
<gene>
    <name evidence="2" type="ORF">MmiEs2_00730</name>
</gene>
<dbReference type="Pfam" id="PF07581">
    <property type="entry name" value="Glug"/>
    <property type="match status" value="1"/>
</dbReference>
<evidence type="ECO:0000313" key="2">
    <source>
        <dbReference type="EMBL" id="WNY27895.1"/>
    </source>
</evidence>
<dbReference type="InterPro" id="IPR011493">
    <property type="entry name" value="GLUG"/>
</dbReference>
<keyword evidence="3" id="KW-1185">Reference proteome</keyword>
<evidence type="ECO:0000313" key="3">
    <source>
        <dbReference type="Proteomes" id="UP001302662"/>
    </source>
</evidence>
<reference evidence="2 3" key="1">
    <citation type="submission" date="2023-07" db="EMBL/GenBank/DDBJ databases">
        <title>Closed genome sequence of Methanimicrococcus sp. Es2.</title>
        <authorList>
            <person name="Protasov E."/>
            <person name="Platt K."/>
            <person name="Reeh H."/>
            <person name="Poehlein A."/>
            <person name="Daniel R."/>
            <person name="Brune A."/>
        </authorList>
    </citation>
    <scope>NUCLEOTIDE SEQUENCE [LARGE SCALE GENOMIC DNA]</scope>
    <source>
        <strain evidence="2 3">Es2</strain>
    </source>
</reference>
<dbReference type="KEGG" id="mees:MmiEs2_00730"/>
<proteinExistence type="predicted"/>
<dbReference type="Gene3D" id="2.160.20.110">
    <property type="match status" value="1"/>
</dbReference>
<feature type="domain" description="GLUG" evidence="1">
    <location>
        <begin position="296"/>
        <end position="320"/>
    </location>
</feature>
<dbReference type="EMBL" id="CP131062">
    <property type="protein sequence ID" value="WNY27895.1"/>
    <property type="molecule type" value="Genomic_DNA"/>
</dbReference>
<accession>A0AA96V8T5</accession>
<protein>
    <recommendedName>
        <fullName evidence="1">GLUG domain-containing protein</fullName>
    </recommendedName>
</protein>
<evidence type="ECO:0000259" key="1">
    <source>
        <dbReference type="Pfam" id="PF07581"/>
    </source>
</evidence>
<organism evidence="2 3">
    <name type="scientific">Methanimicrococcus stummii</name>
    <dbReference type="NCBI Taxonomy" id="3028294"/>
    <lineage>
        <taxon>Archaea</taxon>
        <taxon>Methanobacteriati</taxon>
        <taxon>Methanobacteriota</taxon>
        <taxon>Stenosarchaea group</taxon>
        <taxon>Methanomicrobia</taxon>
        <taxon>Methanosarcinales</taxon>
        <taxon>Methanosarcinaceae</taxon>
        <taxon>Methanimicrococcus</taxon>
    </lineage>
</organism>
<name>A0AA96V8T5_9EURY</name>
<dbReference type="Proteomes" id="UP001302662">
    <property type="component" value="Chromosome"/>
</dbReference>
<sequence length="445" mass="48762">MNNCFFKIVFSLTFLFVVCLFVCGSATATEDIESIPFSGAGLGSFEDPYQITTIEQLDEIRNHLNSNFVLMNDLDFSESDVDNWLPIGKEKIINDLYCNFEGSLNGNNKTISNLVIDFPDEVYNGFFYAVWDGSVSNLNFENASVPSKSSNVGILAALIGPNATVENVGIFNSTVTGEMYVGILSGISVANSTISNCTIQNSTIESESAGAVSSTNRADIMNVHVSNCTIKAVYCGGLVAYDYGSISNCSVTNSYIETKLVAGGIAGSSFVSTIQNCYTNNVSIVAIEDRYEYYHANLGGIIGNSEDSIIENCFSTASIVSYQRLSYNGGIAGNCTRSDFKNCIAVNEKLNHHPGSWTILNQLNTGKIAGHVNDSDFENCYYWHKIKSNKIIFDGENGKRVTSAKINDFPNGIWNEWEADIWAENPNENESLPILKNQLFEFQND</sequence>